<dbReference type="Proteomes" id="UP001150830">
    <property type="component" value="Unassembled WGS sequence"/>
</dbReference>
<reference evidence="2" key="1">
    <citation type="submission" date="2022-11" db="EMBL/GenBank/DDBJ databases">
        <title>Parathalassolutuus dongxingensis gen. nov., sp. nov., a novel member of family Oceanospirillaceae isolated from a coastal shrimp pond in Guangxi, China.</title>
        <authorList>
            <person name="Chen H."/>
        </authorList>
    </citation>
    <scope>NUCLEOTIDE SEQUENCE</scope>
    <source>
        <strain evidence="2">G-43</strain>
    </source>
</reference>
<feature type="transmembrane region" description="Helical" evidence="1">
    <location>
        <begin position="44"/>
        <end position="64"/>
    </location>
</feature>
<proteinExistence type="predicted"/>
<evidence type="ECO:0008006" key="4">
    <source>
        <dbReference type="Google" id="ProtNLM"/>
    </source>
</evidence>
<feature type="transmembrane region" description="Helical" evidence="1">
    <location>
        <begin position="71"/>
        <end position="88"/>
    </location>
</feature>
<dbReference type="RefSeq" id="WP_283172056.1">
    <property type="nucleotide sequence ID" value="NZ_JAPNOA010000006.1"/>
</dbReference>
<protein>
    <recommendedName>
        <fullName evidence="4">Iron uptake protein</fullName>
    </recommendedName>
</protein>
<keyword evidence="1" id="KW-0472">Membrane</keyword>
<comment type="caution">
    <text evidence="2">The sequence shown here is derived from an EMBL/GenBank/DDBJ whole genome shotgun (WGS) entry which is preliminary data.</text>
</comment>
<feature type="transmembrane region" description="Helical" evidence="1">
    <location>
        <begin position="12"/>
        <end position="32"/>
    </location>
</feature>
<dbReference type="EMBL" id="JAPNOA010000006">
    <property type="protein sequence ID" value="MCY0963836.1"/>
    <property type="molecule type" value="Genomic_DNA"/>
</dbReference>
<keyword evidence="3" id="KW-1185">Reference proteome</keyword>
<evidence type="ECO:0000313" key="3">
    <source>
        <dbReference type="Proteomes" id="UP001150830"/>
    </source>
</evidence>
<evidence type="ECO:0000313" key="2">
    <source>
        <dbReference type="EMBL" id="MCY0963836.1"/>
    </source>
</evidence>
<keyword evidence="1" id="KW-1133">Transmembrane helix</keyword>
<sequence length="94" mass="10572">MFSAERVWLTGRILSAAIGGYLLTMGICLWIAQLSGLDQNDARMFNTLAFFLIYLLLIIVSFALRSHQKAMALNWLSNLLVWPLWWLLQGGAAA</sequence>
<accession>A0A9X3EAX4</accession>
<organism evidence="2 3">
    <name type="scientific">Parathalassolituus penaei</name>
    <dbReference type="NCBI Taxonomy" id="2997323"/>
    <lineage>
        <taxon>Bacteria</taxon>
        <taxon>Pseudomonadati</taxon>
        <taxon>Pseudomonadota</taxon>
        <taxon>Gammaproteobacteria</taxon>
        <taxon>Oceanospirillales</taxon>
        <taxon>Oceanospirillaceae</taxon>
        <taxon>Parathalassolituus</taxon>
    </lineage>
</organism>
<name>A0A9X3EAX4_9GAMM</name>
<evidence type="ECO:0000256" key="1">
    <source>
        <dbReference type="SAM" id="Phobius"/>
    </source>
</evidence>
<keyword evidence="1" id="KW-0812">Transmembrane</keyword>
<dbReference type="AlphaFoldDB" id="A0A9X3EAX4"/>
<gene>
    <name evidence="2" type="ORF">OUO13_01365</name>
</gene>